<dbReference type="AlphaFoldDB" id="A0A438JD22"/>
<evidence type="ECO:0000313" key="2">
    <source>
        <dbReference type="EMBL" id="RVX06853.1"/>
    </source>
</evidence>
<organism evidence="2 3">
    <name type="scientific">Vitis vinifera</name>
    <name type="common">Grape</name>
    <dbReference type="NCBI Taxonomy" id="29760"/>
    <lineage>
        <taxon>Eukaryota</taxon>
        <taxon>Viridiplantae</taxon>
        <taxon>Streptophyta</taxon>
        <taxon>Embryophyta</taxon>
        <taxon>Tracheophyta</taxon>
        <taxon>Spermatophyta</taxon>
        <taxon>Magnoliopsida</taxon>
        <taxon>eudicotyledons</taxon>
        <taxon>Gunneridae</taxon>
        <taxon>Pentapetalae</taxon>
        <taxon>rosids</taxon>
        <taxon>Vitales</taxon>
        <taxon>Vitaceae</taxon>
        <taxon>Viteae</taxon>
        <taxon>Vitis</taxon>
    </lineage>
</organism>
<protein>
    <submittedName>
        <fullName evidence="2">Uncharacterized protein</fullName>
    </submittedName>
</protein>
<reference evidence="2 3" key="1">
    <citation type="journal article" date="2018" name="PLoS Genet.">
        <title>Population sequencing reveals clonal diversity and ancestral inbreeding in the grapevine cultivar Chardonnay.</title>
        <authorList>
            <person name="Roach M.J."/>
            <person name="Johnson D.L."/>
            <person name="Bohlmann J."/>
            <person name="van Vuuren H.J."/>
            <person name="Jones S.J."/>
            <person name="Pretorius I.S."/>
            <person name="Schmidt S.A."/>
            <person name="Borneman A.R."/>
        </authorList>
    </citation>
    <scope>NUCLEOTIDE SEQUENCE [LARGE SCALE GENOMIC DNA]</scope>
    <source>
        <strain evidence="3">cv. Chardonnay</strain>
        <tissue evidence="2">Leaf</tissue>
    </source>
</reference>
<evidence type="ECO:0000256" key="1">
    <source>
        <dbReference type="SAM" id="MobiDB-lite"/>
    </source>
</evidence>
<dbReference type="Proteomes" id="UP000288805">
    <property type="component" value="Unassembled WGS sequence"/>
</dbReference>
<feature type="compositionally biased region" description="Low complexity" evidence="1">
    <location>
        <begin position="149"/>
        <end position="160"/>
    </location>
</feature>
<gene>
    <name evidence="2" type="ORF">CK203_015088</name>
</gene>
<feature type="region of interest" description="Disordered" evidence="1">
    <location>
        <begin position="129"/>
        <end position="161"/>
    </location>
</feature>
<proteinExistence type="predicted"/>
<sequence length="196" mass="21293">MKKGIDKGGAASRWAIQVGGEGKAVTPLKLVCSGNIPITIRHVAKTTCKGAPPHRTQTTPVRISNLCFVKRKAWTNQNPFPSTTSSWHVGARKLANHSTPPATLCDRRRSPASHLEFHTRDLKLAARIKGGSRSESERKMYVVPPPQGTDPGSGSTSGSDALRTYQTWKGSNVSPAPLLSFQVFSIFYVQKENFGP</sequence>
<comment type="caution">
    <text evidence="2">The sequence shown here is derived from an EMBL/GenBank/DDBJ whole genome shotgun (WGS) entry which is preliminary data.</text>
</comment>
<name>A0A438JD22_VITVI</name>
<evidence type="ECO:0000313" key="3">
    <source>
        <dbReference type="Proteomes" id="UP000288805"/>
    </source>
</evidence>
<dbReference type="EMBL" id="QGNW01000049">
    <property type="protein sequence ID" value="RVX06853.1"/>
    <property type="molecule type" value="Genomic_DNA"/>
</dbReference>
<accession>A0A438JD22</accession>